<proteinExistence type="predicted"/>
<keyword evidence="4" id="KW-1185">Reference proteome</keyword>
<sequence length="129" mass="15421">MTTSYRLYDDRRDDFEARIRILTEEEGGRNYPPYNGIRWDFRYATGENSKVCFMLYPDFYYPETGDSWREMPVTIGEWLFARMYCIVPETRIRVHQKQVRPGTSFYCVEGNRIVAEGTVTRITGLFEER</sequence>
<dbReference type="EMBL" id="CP053538">
    <property type="protein sequence ID" value="QJX48848.1"/>
    <property type="molecule type" value="Genomic_DNA"/>
</dbReference>
<dbReference type="SUPFAM" id="SSF50465">
    <property type="entry name" value="EF-Tu/eEF-1alpha/eIF2-gamma C-terminal domain"/>
    <property type="match status" value="1"/>
</dbReference>
<evidence type="ECO:0000313" key="4">
    <source>
        <dbReference type="Proteomes" id="UP000501623"/>
    </source>
</evidence>
<dbReference type="KEGG" id="hts:HMJ29_18805"/>
<evidence type="ECO:0000256" key="2">
    <source>
        <dbReference type="ARBA" id="ARBA00023134"/>
    </source>
</evidence>
<organism evidence="3 4">
    <name type="scientific">Hymenobacter taeanensis</name>
    <dbReference type="NCBI Taxonomy" id="2735321"/>
    <lineage>
        <taxon>Bacteria</taxon>
        <taxon>Pseudomonadati</taxon>
        <taxon>Bacteroidota</taxon>
        <taxon>Cytophagia</taxon>
        <taxon>Cytophagales</taxon>
        <taxon>Hymenobacteraceae</taxon>
        <taxon>Hymenobacter</taxon>
    </lineage>
</organism>
<dbReference type="GO" id="GO:0005525">
    <property type="term" value="F:GTP binding"/>
    <property type="evidence" value="ECO:0007669"/>
    <property type="project" value="UniProtKB-KW"/>
</dbReference>
<reference evidence="3 4" key="1">
    <citation type="submission" date="2020-05" db="EMBL/GenBank/DDBJ databases">
        <title>Complete genome sequence of Hymenobacter sp. TS19 in Coasted Sand Dune.</title>
        <authorList>
            <person name="Lee J.-H."/>
            <person name="Jung J.-H."/>
            <person name="Jeong S."/>
            <person name="Zhao L."/>
            <person name="Kim M.-K."/>
            <person name="Seo H.-S."/>
            <person name="Lim S."/>
        </authorList>
    </citation>
    <scope>NUCLEOTIDE SEQUENCE [LARGE SCALE GENOMIC DNA]</scope>
    <source>
        <strain evidence="3 4">TS19</strain>
    </source>
</reference>
<dbReference type="RefSeq" id="WP_171592931.1">
    <property type="nucleotide sequence ID" value="NZ_CP053538.1"/>
</dbReference>
<dbReference type="Gene3D" id="2.40.30.10">
    <property type="entry name" value="Translation factors"/>
    <property type="match status" value="1"/>
</dbReference>
<keyword evidence="2" id="KW-0342">GTP-binding</keyword>
<accession>A0A6M6BLZ9</accession>
<evidence type="ECO:0000256" key="1">
    <source>
        <dbReference type="ARBA" id="ARBA00022741"/>
    </source>
</evidence>
<protein>
    <recommendedName>
        <fullName evidence="5">Elongation factor Tu</fullName>
    </recommendedName>
</protein>
<keyword evidence="1" id="KW-0547">Nucleotide-binding</keyword>
<dbReference type="AlphaFoldDB" id="A0A6M6BLZ9"/>
<gene>
    <name evidence="3" type="ORF">HMJ29_18805</name>
</gene>
<dbReference type="Proteomes" id="UP000501623">
    <property type="component" value="Chromosome"/>
</dbReference>
<evidence type="ECO:0008006" key="5">
    <source>
        <dbReference type="Google" id="ProtNLM"/>
    </source>
</evidence>
<evidence type="ECO:0000313" key="3">
    <source>
        <dbReference type="EMBL" id="QJX48848.1"/>
    </source>
</evidence>
<dbReference type="InterPro" id="IPR009001">
    <property type="entry name" value="Transl_elong_EF1A/Init_IF2_C"/>
</dbReference>
<name>A0A6M6BLZ9_9BACT</name>